<evidence type="ECO:0000256" key="2">
    <source>
        <dbReference type="ARBA" id="ARBA00037999"/>
    </source>
</evidence>
<dbReference type="Proteomes" id="UP000247673">
    <property type="component" value="Unassembled WGS sequence"/>
</dbReference>
<evidence type="ECO:0000256" key="5">
    <source>
        <dbReference type="RuleBase" id="RU004508"/>
    </source>
</evidence>
<feature type="active site" description="Proton acceptor" evidence="3">
    <location>
        <position position="185"/>
    </location>
</feature>
<dbReference type="Gene3D" id="3.90.1150.10">
    <property type="entry name" value="Aspartate Aminotransferase, domain 1"/>
    <property type="match status" value="1"/>
</dbReference>
<evidence type="ECO:0000313" key="7">
    <source>
        <dbReference type="Proteomes" id="UP000247673"/>
    </source>
</evidence>
<dbReference type="InterPro" id="IPR015422">
    <property type="entry name" value="PyrdxlP-dep_Trfase_small"/>
</dbReference>
<protein>
    <submittedName>
        <fullName evidence="6">Aminotransferase</fullName>
    </submittedName>
</protein>
<keyword evidence="7" id="KW-1185">Reference proteome</keyword>
<dbReference type="PANTHER" id="PTHR30244:SF36">
    <property type="entry name" value="3-OXO-GLUCOSE-6-PHOSPHATE:GLUTAMATE AMINOTRANSFERASE"/>
    <property type="match status" value="1"/>
</dbReference>
<dbReference type="GO" id="GO:0000271">
    <property type="term" value="P:polysaccharide biosynthetic process"/>
    <property type="evidence" value="ECO:0007669"/>
    <property type="project" value="TreeGrafter"/>
</dbReference>
<evidence type="ECO:0000313" key="6">
    <source>
        <dbReference type="EMBL" id="PXY91530.1"/>
    </source>
</evidence>
<dbReference type="InterPro" id="IPR015424">
    <property type="entry name" value="PyrdxlP-dep_Trfase"/>
</dbReference>
<dbReference type="EMBL" id="QGLO01000004">
    <property type="protein sequence ID" value="PXY91530.1"/>
    <property type="molecule type" value="Genomic_DNA"/>
</dbReference>
<keyword evidence="6" id="KW-0032">Aminotransferase</keyword>
<evidence type="ECO:0000256" key="4">
    <source>
        <dbReference type="PIRSR" id="PIRSR000390-2"/>
    </source>
</evidence>
<dbReference type="InterPro" id="IPR000653">
    <property type="entry name" value="DegT/StrS_aminotransferase"/>
</dbReference>
<dbReference type="AlphaFoldDB" id="A0A2V4DN96"/>
<accession>A0A2V4DN96</accession>
<dbReference type="PANTHER" id="PTHR30244">
    <property type="entry name" value="TRANSAMINASE"/>
    <property type="match status" value="1"/>
</dbReference>
<dbReference type="PIRSF" id="PIRSF000390">
    <property type="entry name" value="PLP_StrS"/>
    <property type="match status" value="1"/>
</dbReference>
<dbReference type="RefSeq" id="WP_110447489.1">
    <property type="nucleotide sequence ID" value="NZ_CP132381.1"/>
</dbReference>
<evidence type="ECO:0000256" key="3">
    <source>
        <dbReference type="PIRSR" id="PIRSR000390-1"/>
    </source>
</evidence>
<reference evidence="6 7" key="1">
    <citation type="submission" date="2018-05" db="EMBL/GenBank/DDBJ databases">
        <title>Reference genomes for bee gut microbiota database.</title>
        <authorList>
            <person name="Ellegaard K.M."/>
        </authorList>
    </citation>
    <scope>NUCLEOTIDE SEQUENCE [LARGE SCALE GENOMIC DNA]</scope>
    <source>
        <strain evidence="6 7">ESL0172</strain>
    </source>
</reference>
<feature type="modified residue" description="N6-(pyridoxal phosphate)lysine" evidence="4">
    <location>
        <position position="185"/>
    </location>
</feature>
<comment type="similarity">
    <text evidence="2 5">Belongs to the DegT/DnrJ/EryC1 family.</text>
</comment>
<comment type="caution">
    <text evidence="6">The sequence shown here is derived from an EMBL/GenBank/DDBJ whole genome shotgun (WGS) entry which is preliminary data.</text>
</comment>
<gene>
    <name evidence="6" type="ORF">DKK78_04185</name>
</gene>
<proteinExistence type="inferred from homology"/>
<name>A0A2V4DN96_9GAMM</name>
<dbReference type="CDD" id="cd00616">
    <property type="entry name" value="AHBA_syn"/>
    <property type="match status" value="1"/>
</dbReference>
<keyword evidence="6" id="KW-0808">Transferase</keyword>
<evidence type="ECO:0000256" key="1">
    <source>
        <dbReference type="ARBA" id="ARBA00022898"/>
    </source>
</evidence>
<dbReference type="InterPro" id="IPR015421">
    <property type="entry name" value="PyrdxlP-dep_Trfase_major"/>
</dbReference>
<dbReference type="Pfam" id="PF01041">
    <property type="entry name" value="DegT_DnrJ_EryC1"/>
    <property type="match status" value="1"/>
</dbReference>
<dbReference type="SUPFAM" id="SSF53383">
    <property type="entry name" value="PLP-dependent transferases"/>
    <property type="match status" value="1"/>
</dbReference>
<dbReference type="GO" id="GO:0008483">
    <property type="term" value="F:transaminase activity"/>
    <property type="evidence" value="ECO:0007669"/>
    <property type="project" value="UniProtKB-KW"/>
</dbReference>
<dbReference type="Gene3D" id="3.40.640.10">
    <property type="entry name" value="Type I PLP-dependent aspartate aminotransferase-like (Major domain)"/>
    <property type="match status" value="1"/>
</dbReference>
<sequence length="362" mass="41207">MIHFLNLQKINNFYNEEILKRINTIFEKGWYLQGDENHIFNEAFATYCGVKYAVGVANGLDALNLIIKAYGFGSDDEIIVPANTYIASTLAISANGCKPVLVEPDLNTYNINPDLIEQAITPKTKAIMVVHLYGQAVEMEKIWKLAEKYNLKIIEDSAQAHGAMYKGRRVGNLGDASGFSFYPGKNLGCLGDGGAVTTNDEELYLKIKAIANYGSNKKYVNLYKGVNSRLDELQAAVINVKLPHLDEDNNKRRKIANYYIENINNPLIILPKLLHEDMHVWHLFVIRTENRDELQNYLKSNGIQTIIHYPIPIHKQEAYKEWNHLNYPITEKIHKEVLSLPISPVMTEVEVLRVVDVINEYK</sequence>
<dbReference type="OrthoDB" id="9804264at2"/>
<keyword evidence="1 4" id="KW-0663">Pyridoxal phosphate</keyword>
<organism evidence="6 7">
    <name type="scientific">Gilliamella apis</name>
    <dbReference type="NCBI Taxonomy" id="1970738"/>
    <lineage>
        <taxon>Bacteria</taxon>
        <taxon>Pseudomonadati</taxon>
        <taxon>Pseudomonadota</taxon>
        <taxon>Gammaproteobacteria</taxon>
        <taxon>Orbales</taxon>
        <taxon>Orbaceae</taxon>
        <taxon>Gilliamella</taxon>
    </lineage>
</organism>
<dbReference type="GO" id="GO:0030170">
    <property type="term" value="F:pyridoxal phosphate binding"/>
    <property type="evidence" value="ECO:0007669"/>
    <property type="project" value="TreeGrafter"/>
</dbReference>